<evidence type="ECO:0000256" key="2">
    <source>
        <dbReference type="SAM" id="MobiDB-lite"/>
    </source>
</evidence>
<evidence type="ECO:0000256" key="3">
    <source>
        <dbReference type="SAM" id="SignalP"/>
    </source>
</evidence>
<evidence type="ECO:0000313" key="4">
    <source>
        <dbReference type="EMBL" id="GIH96624.1"/>
    </source>
</evidence>
<dbReference type="AlphaFoldDB" id="A0A8J3SQN3"/>
<accession>A0A8J3SQN3</accession>
<dbReference type="PANTHER" id="PTHR46580">
    <property type="entry name" value="SENSOR KINASE-RELATED"/>
    <property type="match status" value="1"/>
</dbReference>
<dbReference type="Pfam" id="PF13517">
    <property type="entry name" value="FG-GAP_3"/>
    <property type="match status" value="2"/>
</dbReference>
<sequence>MNTSVSSRFGMPGRRRAVSLLAAAALTSGALAATAAPASAVTVPVCATPGFAAPVTYPTANMVLFTATADFNNDHKADLATYGHGGGDIEVLTGNGDGTFDPAVGADPGMASASRLATGDITSDVDSSIDIVVADSASGTVRVLPGNGDGTFGAPITTPTILNASMVIPGDFDDDDRLDVLVTSGSNNNSIMLGNGDGTFKAPAPTGFTGYAPLAAVADFDGDGDDDVAFGDGSMMGTNGIEVFPSNGDGSFGLSTAYGAGTSALFVSTADFNGDHEADLISSGMGDGMVLLGNGDGSFQSALPYTGNGGLGWPTLGDYNGDGKTDAAFASPMGGSLLLGKGDGTFQAPVSFNGGSMGMDMVSGRFDADNRSDLATSSGLAQGVSVLLSTCGTSATPTPAVKPKPVVEPKPTVKPKPATKPALKWKTKVKLEKPKLEKAKLKKAKKIRGGGVK</sequence>
<feature type="region of interest" description="Disordered" evidence="2">
    <location>
        <begin position="395"/>
        <end position="419"/>
    </location>
</feature>
<proteinExistence type="predicted"/>
<feature type="chain" id="PRO_5039414505" description="Repeat domain-containing protein" evidence="3">
    <location>
        <begin position="33"/>
        <end position="453"/>
    </location>
</feature>
<keyword evidence="1 3" id="KW-0732">Signal</keyword>
<feature type="compositionally biased region" description="Pro residues" evidence="2">
    <location>
        <begin position="400"/>
        <end position="414"/>
    </location>
</feature>
<dbReference type="RefSeq" id="WP_204068657.1">
    <property type="nucleotide sequence ID" value="NZ_BOOJ01000068.1"/>
</dbReference>
<feature type="signal peptide" evidence="3">
    <location>
        <begin position="1"/>
        <end position="32"/>
    </location>
</feature>
<reference evidence="4 5" key="1">
    <citation type="submission" date="2021-01" db="EMBL/GenBank/DDBJ databases">
        <title>Whole genome shotgun sequence of Planobispora siamensis NBRC 107568.</title>
        <authorList>
            <person name="Komaki H."/>
            <person name="Tamura T."/>
        </authorList>
    </citation>
    <scope>NUCLEOTIDE SEQUENCE [LARGE SCALE GENOMIC DNA]</scope>
    <source>
        <strain evidence="4 5">NBRC 107568</strain>
    </source>
</reference>
<dbReference type="Gene3D" id="2.40.128.340">
    <property type="match status" value="2"/>
</dbReference>
<dbReference type="EMBL" id="BOOJ01000068">
    <property type="protein sequence ID" value="GIH96624.1"/>
    <property type="molecule type" value="Genomic_DNA"/>
</dbReference>
<evidence type="ECO:0000313" key="5">
    <source>
        <dbReference type="Proteomes" id="UP000619788"/>
    </source>
</evidence>
<evidence type="ECO:0008006" key="6">
    <source>
        <dbReference type="Google" id="ProtNLM"/>
    </source>
</evidence>
<keyword evidence="5" id="KW-1185">Reference proteome</keyword>
<organism evidence="4 5">
    <name type="scientific">Planobispora siamensis</name>
    <dbReference type="NCBI Taxonomy" id="936338"/>
    <lineage>
        <taxon>Bacteria</taxon>
        <taxon>Bacillati</taxon>
        <taxon>Actinomycetota</taxon>
        <taxon>Actinomycetes</taxon>
        <taxon>Streptosporangiales</taxon>
        <taxon>Streptosporangiaceae</taxon>
        <taxon>Planobispora</taxon>
    </lineage>
</organism>
<dbReference type="InterPro" id="IPR013517">
    <property type="entry name" value="FG-GAP"/>
</dbReference>
<dbReference type="SUPFAM" id="SSF69318">
    <property type="entry name" value="Integrin alpha N-terminal domain"/>
    <property type="match status" value="1"/>
</dbReference>
<feature type="compositionally biased region" description="Basic residues" evidence="2">
    <location>
        <begin position="440"/>
        <end position="453"/>
    </location>
</feature>
<dbReference type="InterPro" id="IPR028994">
    <property type="entry name" value="Integrin_alpha_N"/>
</dbReference>
<name>A0A8J3SQN3_9ACTN</name>
<dbReference type="PROSITE" id="PS51318">
    <property type="entry name" value="TAT"/>
    <property type="match status" value="1"/>
</dbReference>
<evidence type="ECO:0000256" key="1">
    <source>
        <dbReference type="ARBA" id="ARBA00022729"/>
    </source>
</evidence>
<dbReference type="InterPro" id="IPR006311">
    <property type="entry name" value="TAT_signal"/>
</dbReference>
<feature type="region of interest" description="Disordered" evidence="2">
    <location>
        <begin position="434"/>
        <end position="453"/>
    </location>
</feature>
<comment type="caution">
    <text evidence="4">The sequence shown here is derived from an EMBL/GenBank/DDBJ whole genome shotgun (WGS) entry which is preliminary data.</text>
</comment>
<dbReference type="Gene3D" id="2.30.30.100">
    <property type="match status" value="1"/>
</dbReference>
<protein>
    <recommendedName>
        <fullName evidence="6">Repeat domain-containing protein</fullName>
    </recommendedName>
</protein>
<dbReference type="Proteomes" id="UP000619788">
    <property type="component" value="Unassembled WGS sequence"/>
</dbReference>
<dbReference type="PANTHER" id="PTHR46580:SF2">
    <property type="entry name" value="MAM DOMAIN-CONTAINING PROTEIN"/>
    <property type="match status" value="1"/>
</dbReference>
<gene>
    <name evidence="4" type="ORF">Psi01_72540</name>
</gene>